<keyword evidence="1" id="KW-0472">Membrane</keyword>
<accession>A0ABY6T887</accession>
<evidence type="ECO:0000313" key="3">
    <source>
        <dbReference type="Proteomes" id="UP000277577"/>
    </source>
</evidence>
<dbReference type="RefSeq" id="WP_028380242.1">
    <property type="nucleotide sequence ID" value="NZ_CAAAIT010000001.1"/>
</dbReference>
<feature type="transmembrane region" description="Helical" evidence="1">
    <location>
        <begin position="106"/>
        <end position="129"/>
    </location>
</feature>
<reference evidence="2 3" key="1">
    <citation type="submission" date="2018-12" db="EMBL/GenBank/DDBJ databases">
        <authorList>
            <consortium name="Pathogen Informatics"/>
        </authorList>
    </citation>
    <scope>NUCLEOTIDE SEQUENCE [LARGE SCALE GENOMIC DNA]</scope>
    <source>
        <strain evidence="2 3">NCTC11976</strain>
    </source>
</reference>
<evidence type="ECO:0000313" key="2">
    <source>
        <dbReference type="EMBL" id="VEB38209.1"/>
    </source>
</evidence>
<gene>
    <name evidence="2" type="ORF">NCTC11976_02618</name>
</gene>
<evidence type="ECO:0000256" key="1">
    <source>
        <dbReference type="SAM" id="Phobius"/>
    </source>
</evidence>
<keyword evidence="3" id="KW-1185">Reference proteome</keyword>
<sequence>MLYLLGEKELYYIFDGQTIKEIKNRSVETYRKRPGFFTPYENVCEFGGELIAPGFYPFCGLVLAGFSAFAFMAAAVACIGTYLIAAGADLFGATKLRNNVLELAGFALYFTGVALLTSAVGALLAIISFPHSLVSIATRSMSTLIAVSSETSGATESVSEMIAVEMNTDEECMRGYCLA</sequence>
<protein>
    <recommendedName>
        <fullName evidence="4">Integral membrane protein</fullName>
    </recommendedName>
</protein>
<evidence type="ECO:0008006" key="4">
    <source>
        <dbReference type="Google" id="ProtNLM"/>
    </source>
</evidence>
<proteinExistence type="predicted"/>
<keyword evidence="1" id="KW-1133">Transmembrane helix</keyword>
<name>A0ABY6T887_9GAMM</name>
<dbReference type="EMBL" id="LR134173">
    <property type="protein sequence ID" value="VEB38209.1"/>
    <property type="molecule type" value="Genomic_DNA"/>
</dbReference>
<organism evidence="2 3">
    <name type="scientific">Legionella cherrii</name>
    <dbReference type="NCBI Taxonomy" id="28084"/>
    <lineage>
        <taxon>Bacteria</taxon>
        <taxon>Pseudomonadati</taxon>
        <taxon>Pseudomonadota</taxon>
        <taxon>Gammaproteobacteria</taxon>
        <taxon>Legionellales</taxon>
        <taxon>Legionellaceae</taxon>
        <taxon>Legionella</taxon>
    </lineage>
</organism>
<dbReference type="Proteomes" id="UP000277577">
    <property type="component" value="Chromosome"/>
</dbReference>
<feature type="transmembrane region" description="Helical" evidence="1">
    <location>
        <begin position="55"/>
        <end position="85"/>
    </location>
</feature>
<keyword evidence="1" id="KW-0812">Transmembrane</keyword>